<dbReference type="Pfam" id="PF00535">
    <property type="entry name" value="Glycos_transf_2"/>
    <property type="match status" value="1"/>
</dbReference>
<comment type="caution">
    <text evidence="2">The sequence shown here is derived from an EMBL/GenBank/DDBJ whole genome shotgun (WGS) entry which is preliminary data.</text>
</comment>
<gene>
    <name evidence="2" type="ORF">C4F49_08300</name>
</gene>
<dbReference type="EMBL" id="PRDK01000005">
    <property type="protein sequence ID" value="MBE8713678.1"/>
    <property type="molecule type" value="Genomic_DNA"/>
</dbReference>
<organism evidence="2 3">
    <name type="scientific">Sphingobacterium hungaricum</name>
    <dbReference type="NCBI Taxonomy" id="2082723"/>
    <lineage>
        <taxon>Bacteria</taxon>
        <taxon>Pseudomonadati</taxon>
        <taxon>Bacteroidota</taxon>
        <taxon>Sphingobacteriia</taxon>
        <taxon>Sphingobacteriales</taxon>
        <taxon>Sphingobacteriaceae</taxon>
        <taxon>Sphingobacterium</taxon>
    </lineage>
</organism>
<dbReference type="PANTHER" id="PTHR22916:SF3">
    <property type="entry name" value="UDP-GLCNAC:BETAGAL BETA-1,3-N-ACETYLGLUCOSAMINYLTRANSFERASE-LIKE PROTEIN 1"/>
    <property type="match status" value="1"/>
</dbReference>
<dbReference type="InterPro" id="IPR001173">
    <property type="entry name" value="Glyco_trans_2-like"/>
</dbReference>
<dbReference type="Gene3D" id="3.90.550.10">
    <property type="entry name" value="Spore Coat Polysaccharide Biosynthesis Protein SpsA, Chain A"/>
    <property type="match status" value="1"/>
</dbReference>
<dbReference type="AlphaFoldDB" id="A0A928UVF4"/>
<dbReference type="SUPFAM" id="SSF53448">
    <property type="entry name" value="Nucleotide-diphospho-sugar transferases"/>
    <property type="match status" value="1"/>
</dbReference>
<evidence type="ECO:0000313" key="3">
    <source>
        <dbReference type="Proteomes" id="UP000616201"/>
    </source>
</evidence>
<dbReference type="CDD" id="cd00761">
    <property type="entry name" value="Glyco_tranf_GTA_type"/>
    <property type="match status" value="1"/>
</dbReference>
<dbReference type="InterPro" id="IPR029044">
    <property type="entry name" value="Nucleotide-diphossugar_trans"/>
</dbReference>
<proteinExistence type="predicted"/>
<dbReference type="Proteomes" id="UP000616201">
    <property type="component" value="Unassembled WGS sequence"/>
</dbReference>
<protein>
    <recommendedName>
        <fullName evidence="1">Glycosyltransferase 2-like domain-containing protein</fullName>
    </recommendedName>
</protein>
<name>A0A928UVF4_9SPHI</name>
<sequence>MLWKSNMDNALVTIFIPVYNAEKYVHAAIKSILEQSFTDFELLIINDGSTDNSLKIIESFDDPRIRIISNEVNIGIGRARALAVEEAKGKYLALLDADDIAYPDRIQKQVDFMELNPSIAASSGFADVIDENSVRTNTTIKVPVGRNLPSLLLFEYVFVNPASIYVLDAVRKAGSYNDQLCEDYDLLVRISRNHKIANIAVPLIQYRVHKDGISKKKLSQMYEQAALILEKQLHFLKIYPNRKEFELYRSLMVGQKLIDSATLEEYMNILLTLLKHNDELGTYEKTQFKSVISQKWQDLIKHFQPKNGFFLLFKSPLFSAKDTSFKTFRKQFKNLFK</sequence>
<dbReference type="GO" id="GO:0016758">
    <property type="term" value="F:hexosyltransferase activity"/>
    <property type="evidence" value="ECO:0007669"/>
    <property type="project" value="UniProtKB-ARBA"/>
</dbReference>
<dbReference type="RefSeq" id="WP_196933841.1">
    <property type="nucleotide sequence ID" value="NZ_MU158697.1"/>
</dbReference>
<dbReference type="PANTHER" id="PTHR22916">
    <property type="entry name" value="GLYCOSYLTRANSFERASE"/>
    <property type="match status" value="1"/>
</dbReference>
<feature type="domain" description="Glycosyltransferase 2-like" evidence="1">
    <location>
        <begin position="13"/>
        <end position="136"/>
    </location>
</feature>
<evidence type="ECO:0000313" key="2">
    <source>
        <dbReference type="EMBL" id="MBE8713678.1"/>
    </source>
</evidence>
<reference evidence="2" key="1">
    <citation type="submission" date="2018-02" db="EMBL/GenBank/DDBJ databases">
        <authorList>
            <person name="Vasarhelyi B.M."/>
            <person name="Deshmukh S."/>
            <person name="Balint B."/>
            <person name="Kukolya J."/>
        </authorList>
    </citation>
    <scope>NUCLEOTIDE SEQUENCE</scope>
    <source>
        <strain evidence="2">KB22</strain>
    </source>
</reference>
<keyword evidence="3" id="KW-1185">Reference proteome</keyword>
<accession>A0A928UVF4</accession>
<evidence type="ECO:0000259" key="1">
    <source>
        <dbReference type="Pfam" id="PF00535"/>
    </source>
</evidence>